<gene>
    <name evidence="3" type="primary">sprA</name>
    <name evidence="3" type="ORF">GJV77_01770</name>
</gene>
<comment type="caution">
    <text evidence="3">The sequence shown here is derived from an EMBL/GenBank/DDBJ whole genome shotgun (WGS) entry which is preliminary data.</text>
</comment>
<evidence type="ECO:0000259" key="2">
    <source>
        <dbReference type="Pfam" id="PF14349"/>
    </source>
</evidence>
<feature type="domain" description="Gliding motility protein SprA N-terminal" evidence="2">
    <location>
        <begin position="1192"/>
        <end position="1699"/>
    </location>
</feature>
<dbReference type="Pfam" id="PF14349">
    <property type="entry name" value="SprA_N"/>
    <property type="match status" value="2"/>
</dbReference>
<dbReference type="InterPro" id="IPR026377">
    <property type="entry name" value="Cell_surface_SprA"/>
</dbReference>
<dbReference type="EMBL" id="WMJY01000002">
    <property type="protein sequence ID" value="MTH28654.1"/>
    <property type="molecule type" value="Genomic_DNA"/>
</dbReference>
<feature type="domain" description="Gliding motility protein SprA N-terminal" evidence="2">
    <location>
        <begin position="58"/>
        <end position="449"/>
    </location>
</feature>
<evidence type="ECO:0000313" key="4">
    <source>
        <dbReference type="Proteomes" id="UP000488936"/>
    </source>
</evidence>
<dbReference type="Proteomes" id="UP000488936">
    <property type="component" value="Unassembled WGS sequence"/>
</dbReference>
<dbReference type="OrthoDB" id="9806090at2"/>
<feature type="region of interest" description="Disordered" evidence="1">
    <location>
        <begin position="1215"/>
        <end position="1244"/>
    </location>
</feature>
<dbReference type="InterPro" id="IPR025684">
    <property type="entry name" value="SprA_N_dom"/>
</dbReference>
<organism evidence="3 4">
    <name type="scientific">Myroides pelagicus</name>
    <dbReference type="NCBI Taxonomy" id="270914"/>
    <lineage>
        <taxon>Bacteria</taxon>
        <taxon>Pseudomonadati</taxon>
        <taxon>Bacteroidota</taxon>
        <taxon>Flavobacteriia</taxon>
        <taxon>Flavobacteriales</taxon>
        <taxon>Flavobacteriaceae</taxon>
        <taxon>Myroides</taxon>
    </lineage>
</organism>
<protein>
    <submittedName>
        <fullName evidence="3">Cell surface protein SprA</fullName>
    </submittedName>
</protein>
<accession>A0A7K1GKA9</accession>
<evidence type="ECO:0000313" key="3">
    <source>
        <dbReference type="EMBL" id="MTH28654.1"/>
    </source>
</evidence>
<reference evidence="3 4" key="1">
    <citation type="journal article" date="2006" name="Int. J. Syst. Evol. Microbiol.">
        <title>Myroides pelagicus sp. nov., isolated from seawater in Thailand.</title>
        <authorList>
            <person name="Yoon J."/>
            <person name="Maneerat S."/>
            <person name="Kawai F."/>
            <person name="Yokota A."/>
        </authorList>
    </citation>
    <scope>NUCLEOTIDE SEQUENCE [LARGE SCALE GENOMIC DNA]</scope>
    <source>
        <strain evidence="3 4">SM1T</strain>
    </source>
</reference>
<proteinExistence type="predicted"/>
<name>A0A7K1GKA9_9FLAO</name>
<dbReference type="NCBIfam" id="TIGR04189">
    <property type="entry name" value="surface_SprA"/>
    <property type="match status" value="2"/>
</dbReference>
<keyword evidence="4" id="KW-1185">Reference proteome</keyword>
<sequence>MLLSISFNIYGQEELLPTQEEQNQWIEAFEQERDTLLPKYDFGDFLLPDPSVIREAYSYKPSTDRYYFTKTVGDFNVNLPLILTRKEYEELVLRSEIRKYFQQRFNAMHGRLDDEEAQRDMLPRYYVNSKLFVGIFGSNTIDVKPTGSVEFDMGVRYSKQDNPVMSARNRKNMMFDFDQRISMGLQGMVGTRLSVNANYDTQATFDFQNLMKLSFEPDEDDIVRKVEVGNVSMPITGSLIRGAQSLFGVKTELQFGRTTVRGVFSEQKSQTTSVRADGGGALEDFELLAIDYDENRHFFLSQYFRENYDDALKKYPYVNTRVRITRVEVWITNRYSRLGQTNNNARNLVAIQDLGEGKSKRGDNRYVSAQEPNFFVNTASNALPDNANNLYDPKKIGQPLYFLKPDIRLGTSGSTGFVNAVQEGRDFVKVESARKLTNSEFTYHPQLGYISLNQRLSNDEVLAVAFQYTIGDKVYQVGEFGTDSNNQANESQPTDNVPLAQNIVVKLLKSSITLTNAPIWRLMMKNIYQIPNASYISQDRFRFNILYTDPSPLNYIKSVTSNPLPEGVERTPLLKVFHLDRLNYTNDPQAGGDGFFDFIANGNMQNVFDPNNPNANMGSNGYNNQNSNNNYGNGYGNNGGFGGFGGSNGYGNNGYGTGNNNNQYARNTIDGLTIDAINGRIIFTTAEPFGEHLFNKLKEGALDNSDYELGVFNENQKKYVFKELYTGTKASAIRSQSQKNKFQLKGKYSSSMGQGIPIGAYNVAPGSVIVKAGGRLLVEGADYTVDYNRGRVIILDPALLASNTPIDVSVENNTMFGQQTKRFFGVNVEHKFNKDFIVGGSFLRLSERPMTHKSSYGSEAVNNTIWGFNAQYSTEVPFFTRLVNKLPNIDTDVESRVSFRGEFAYLQPESSKMDSMNGEATSYVDDFEGTQSTIDIKSPFAWRLASVPKGFYYKDRVDDFTIPSYDNTSNGQGRLEDGYRRAKLSWYTIDPAFYVGAKPNGVTEFDLSSNATRRVYSEELYPNKDIAYGESRVLTTLDLTYYPEERGPYNFNPEYEKSRKSSTPKNNWGGIMRSLSTSNFEQANIEALEFWLMDPYEVGNIGSSNTGQLKLNFGLISEDILRDGYKQYENGLPTSAINENSIIKTAWGKVPAAPSLIYAFDTNADNRRKQDVGLDGLSDEEEKIWFPKFAHLADPAADNFVHYLDAEGGILQRYRDYNGTEGNSPAGGGRSGNNSPDAEDVDGDNTMNTLDAYFQYGIDIKPGMQIGDRYLVDIRESDIKLADGSISKVRWLQFKVPIDKNGEKINGNSDDLEIDMRSMRFMRMFVTGFEKQVTLRFGSLNLIRSDWRKSDRNYSDFDREGSEYEAEKEGSSTAFDVTSVNIQDNHAKKPIPYVTPPGVYREQMYMNNTLVNQNEQSLALKIYSKDYNAGYGLTSGDARAVYKNFNVDMRQYKKLRMFIHAEAIANGINNGLLDDEAVAFIRIGNDLVDNYYQIEIPLKVTESSKTLAEDIWPKENELNLNLDYLTKLKIMKMTDGRQGNQLNSAYMSKTEAELGGERKDILIGIKGNPNFAKVRMMMIGVRNKSLNPIQGEFWFDELRLSDMENEGGWAATAAVDANFADFATISATGMRSTVGFGGLEQGPQQRSREDYKSYNIVTNVNLGHLLPKRWGVVLPFNYSISEEFITPEYDPNNLDLKLSLVKSNAKSSAEAEEIEKRAMDYTKRKSINFIGVNKQRNPEKKARIWDVENLTVSHSYNEVTHHDYEIDSSLEQQVRTSVDYGYSFQSKSIEPFKKLDFLSSTYLKIIKDFNFNLIPTNISFSSNVLRQYNRQQFRLLDVEGIGLDPLYRRNYFFNYNYGFNLDLTRSLRMTYVGGSNNVVRNYYDSTTGVIDESNTIWDDYFNVGKPNQFTQQVNLTYELPLNKIPFLAFVRSSYTYTGTYNWQRASEAFSEVELDGVTYSLGNTIQNSRSQAFNTTFSMETLYSYIGIGKGGNRRQKDQNKAKKATIVPGQKVVQKKNAIEDDKPSIAGKTLGVFRDLLTSVKNIQINYTENSSTLLPGYMPGVGFFGTSKPTLGFVFGSQADVRFDAARNGYLTEFPNMNQSYTQVSNKMLNVTASVRPLNDLVIDVTANRMRSDNMSEQFVVEAGVYIPQSPNSYGNFTMSTMMIRTSFSNDNAFDQFLANRLVVANKLAVANGIDISNPANLDAKGYPIGYGSNSQAVLIPAFYSAYSGGTTSKASTSIFRDVPLPNWNLRYTGLMKVGLIKDNFRKFSIHHGYRAAYTLGSYSSNYDYYNYQKNPSEFDGKNIPSEYVVNNVTMYEQFNPLVKLDLETKSYIRVMAEIRKDRMLSLSLDNLSLTQTVGNDFVLGLGYRIKDVGFNSMYANGGMGGRVESDINIKADLTLSKRETLVRYLDFESEQVGGGQDMWSLRITADYMLSKNLTAIFFYDHSFSKAMMSTMYPITNIRSGFTVRYNFGN</sequence>
<evidence type="ECO:0000256" key="1">
    <source>
        <dbReference type="SAM" id="MobiDB-lite"/>
    </source>
</evidence>